<comment type="caution">
    <text evidence="3">The sequence shown here is derived from an EMBL/GenBank/DDBJ whole genome shotgun (WGS) entry which is preliminary data.</text>
</comment>
<feature type="chain" id="PRO_5039954794" evidence="2">
    <location>
        <begin position="22"/>
        <end position="326"/>
    </location>
</feature>
<evidence type="ECO:0000313" key="4">
    <source>
        <dbReference type="Proteomes" id="UP000265618"/>
    </source>
</evidence>
<protein>
    <submittedName>
        <fullName evidence="3">Uncharacterized protein</fullName>
    </submittedName>
</protein>
<keyword evidence="2" id="KW-0732">Signal</keyword>
<reference evidence="3 4" key="1">
    <citation type="journal article" date="2018" name="PLoS ONE">
        <title>The draft genome of Kipferlia bialata reveals reductive genome evolution in fornicate parasites.</title>
        <authorList>
            <person name="Tanifuji G."/>
            <person name="Takabayashi S."/>
            <person name="Kume K."/>
            <person name="Takagi M."/>
            <person name="Nakayama T."/>
            <person name="Kamikawa R."/>
            <person name="Inagaki Y."/>
            <person name="Hashimoto T."/>
        </authorList>
    </citation>
    <scope>NUCLEOTIDE SEQUENCE [LARGE SCALE GENOMIC DNA]</scope>
    <source>
        <strain evidence="3">NY0173</strain>
    </source>
</reference>
<proteinExistence type="predicted"/>
<evidence type="ECO:0000256" key="2">
    <source>
        <dbReference type="SAM" id="SignalP"/>
    </source>
</evidence>
<gene>
    <name evidence="3" type="ORF">KIPB_006188</name>
</gene>
<evidence type="ECO:0000313" key="3">
    <source>
        <dbReference type="EMBL" id="GIQ84652.1"/>
    </source>
</evidence>
<feature type="transmembrane region" description="Helical" evidence="1">
    <location>
        <begin position="274"/>
        <end position="296"/>
    </location>
</feature>
<keyword evidence="1" id="KW-0472">Membrane</keyword>
<keyword evidence="1" id="KW-1133">Transmembrane helix</keyword>
<keyword evidence="1" id="KW-0812">Transmembrane</keyword>
<feature type="signal peptide" evidence="2">
    <location>
        <begin position="1"/>
        <end position="21"/>
    </location>
</feature>
<evidence type="ECO:0000256" key="1">
    <source>
        <dbReference type="SAM" id="Phobius"/>
    </source>
</evidence>
<dbReference type="AlphaFoldDB" id="A0A9K3CY51"/>
<dbReference type="EMBL" id="BDIP01001560">
    <property type="protein sequence ID" value="GIQ84652.1"/>
    <property type="molecule type" value="Genomic_DNA"/>
</dbReference>
<name>A0A9K3CY51_9EUKA</name>
<keyword evidence="4" id="KW-1185">Reference proteome</keyword>
<accession>A0A9K3CY51</accession>
<organism evidence="3 4">
    <name type="scientific">Kipferlia bialata</name>
    <dbReference type="NCBI Taxonomy" id="797122"/>
    <lineage>
        <taxon>Eukaryota</taxon>
        <taxon>Metamonada</taxon>
        <taxon>Carpediemonas-like organisms</taxon>
        <taxon>Kipferlia</taxon>
    </lineage>
</organism>
<dbReference type="Proteomes" id="UP000265618">
    <property type="component" value="Unassembled WGS sequence"/>
</dbReference>
<sequence>MTTAIRVCLLVLLATIVYAEGAELVSTSTAYQGEIALSLYANASITDKAVAVIDTPDRDVYSVRCSGETVPQSSGGGVSIGYGACDDATSTLEYSWTAGVYDFEVTNAVPAEGYCMKVILHGPGSATCQYIAQASVTDGVYTPIVPIDMTKEESVTLDLSPYLFDREYMVYTLMPSDDSINRVTLDVSFSLWAGDSVSVVVGGCSASTVLGNELRYEIPTDHALTHVETYRARADKNECVSLLVSLGQVVQDGTDSSGRHLSISATEEHVFDSWWLVILAVLLLVAVGAGCCYYYIHQSKDTTRDTLLDKEGKTKEEGVSYGEEAV</sequence>